<evidence type="ECO:0000256" key="1">
    <source>
        <dbReference type="SAM" id="MobiDB-lite"/>
    </source>
</evidence>
<comment type="caution">
    <text evidence="2">The sequence shown here is derived from an EMBL/GenBank/DDBJ whole genome shotgun (WGS) entry which is preliminary data.</text>
</comment>
<evidence type="ECO:0000313" key="2">
    <source>
        <dbReference type="EMBL" id="PHT90044.1"/>
    </source>
</evidence>
<feature type="region of interest" description="Disordered" evidence="1">
    <location>
        <begin position="195"/>
        <end position="237"/>
    </location>
</feature>
<dbReference type="EMBL" id="AYRZ02000002">
    <property type="protein sequence ID" value="PHT90044.1"/>
    <property type="molecule type" value="Genomic_DNA"/>
</dbReference>
<accession>A0A2G3A736</accession>
<sequence length="269" mass="30703">MYITKNSQKLLYFTVDVSFNLNWTKKGLKILNERHVRVALYWGDDVIYESDTVRYNCGARAVVKLSLNVEYDWLVRNLYIRMKTNPNEIGLVISGRWLFSTVQGNAHYSEILILDNESLQEFMVAPDTSITPQVDISSGNYGHGCTDFGINFDVDNYHHYDFRDGVGTSNLPQVPELPRVSEIQVRIEVDAYVDTHADDNSDSDAPNDAYQLDEMSDSGDDNDNDQQPGIEVPQNIPFYRENIPFLNNLQDRPDMYASTYESEGVGCKI</sequence>
<dbReference type="Proteomes" id="UP000222542">
    <property type="component" value="Unassembled WGS sequence"/>
</dbReference>
<feature type="compositionally biased region" description="Acidic residues" evidence="1">
    <location>
        <begin position="214"/>
        <end position="224"/>
    </location>
</feature>
<gene>
    <name evidence="2" type="ORF">T459_05157</name>
</gene>
<proteinExistence type="predicted"/>
<dbReference type="AlphaFoldDB" id="A0A2G3A736"/>
<protein>
    <submittedName>
        <fullName evidence="2">Uncharacterized protein</fullName>
    </submittedName>
</protein>
<dbReference type="Gramene" id="PHT90044">
    <property type="protein sequence ID" value="PHT90044"/>
    <property type="gene ID" value="T459_05157"/>
</dbReference>
<evidence type="ECO:0000313" key="3">
    <source>
        <dbReference type="Proteomes" id="UP000222542"/>
    </source>
</evidence>
<reference evidence="2 3" key="1">
    <citation type="journal article" date="2014" name="Nat. Genet.">
        <title>Genome sequence of the hot pepper provides insights into the evolution of pungency in Capsicum species.</title>
        <authorList>
            <person name="Kim S."/>
            <person name="Park M."/>
            <person name="Yeom S.I."/>
            <person name="Kim Y.M."/>
            <person name="Lee J.M."/>
            <person name="Lee H.A."/>
            <person name="Seo E."/>
            <person name="Choi J."/>
            <person name="Cheong K."/>
            <person name="Kim K.T."/>
            <person name="Jung K."/>
            <person name="Lee G.W."/>
            <person name="Oh S.K."/>
            <person name="Bae C."/>
            <person name="Kim S.B."/>
            <person name="Lee H.Y."/>
            <person name="Kim S.Y."/>
            <person name="Kim M.S."/>
            <person name="Kang B.C."/>
            <person name="Jo Y.D."/>
            <person name="Yang H.B."/>
            <person name="Jeong H.J."/>
            <person name="Kang W.H."/>
            <person name="Kwon J.K."/>
            <person name="Shin C."/>
            <person name="Lim J.Y."/>
            <person name="Park J.H."/>
            <person name="Huh J.H."/>
            <person name="Kim J.S."/>
            <person name="Kim B.D."/>
            <person name="Cohen O."/>
            <person name="Paran I."/>
            <person name="Suh M.C."/>
            <person name="Lee S.B."/>
            <person name="Kim Y.K."/>
            <person name="Shin Y."/>
            <person name="Noh S.J."/>
            <person name="Park J."/>
            <person name="Seo Y.S."/>
            <person name="Kwon S.Y."/>
            <person name="Kim H.A."/>
            <person name="Park J.M."/>
            <person name="Kim H.J."/>
            <person name="Choi S.B."/>
            <person name="Bosland P.W."/>
            <person name="Reeves G."/>
            <person name="Jo S.H."/>
            <person name="Lee B.W."/>
            <person name="Cho H.T."/>
            <person name="Choi H.S."/>
            <person name="Lee M.S."/>
            <person name="Yu Y."/>
            <person name="Do Choi Y."/>
            <person name="Park B.S."/>
            <person name="van Deynze A."/>
            <person name="Ashrafi H."/>
            <person name="Hill T."/>
            <person name="Kim W.T."/>
            <person name="Pai H.S."/>
            <person name="Ahn H.K."/>
            <person name="Yeam I."/>
            <person name="Giovannoni J.J."/>
            <person name="Rose J.K."/>
            <person name="Sorensen I."/>
            <person name="Lee S.J."/>
            <person name="Kim R.W."/>
            <person name="Choi I.Y."/>
            <person name="Choi B.S."/>
            <person name="Lim J.S."/>
            <person name="Lee Y.H."/>
            <person name="Choi D."/>
        </authorList>
    </citation>
    <scope>NUCLEOTIDE SEQUENCE [LARGE SCALE GENOMIC DNA]</scope>
    <source>
        <strain evidence="3">cv. CM334</strain>
    </source>
</reference>
<name>A0A2G3A736_CAPAN</name>
<keyword evidence="3" id="KW-1185">Reference proteome</keyword>
<reference evidence="2 3" key="2">
    <citation type="journal article" date="2017" name="Genome Biol.">
        <title>New reference genome sequences of hot pepper reveal the massive evolution of plant disease-resistance genes by retroduplication.</title>
        <authorList>
            <person name="Kim S."/>
            <person name="Park J."/>
            <person name="Yeom S.I."/>
            <person name="Kim Y.M."/>
            <person name="Seo E."/>
            <person name="Kim K.T."/>
            <person name="Kim M.S."/>
            <person name="Lee J.M."/>
            <person name="Cheong K."/>
            <person name="Shin H.S."/>
            <person name="Kim S.B."/>
            <person name="Han K."/>
            <person name="Lee J."/>
            <person name="Park M."/>
            <person name="Lee H.A."/>
            <person name="Lee H.Y."/>
            <person name="Lee Y."/>
            <person name="Oh S."/>
            <person name="Lee J.H."/>
            <person name="Choi E."/>
            <person name="Choi E."/>
            <person name="Lee S.E."/>
            <person name="Jeon J."/>
            <person name="Kim H."/>
            <person name="Choi G."/>
            <person name="Song H."/>
            <person name="Lee J."/>
            <person name="Lee S.C."/>
            <person name="Kwon J.K."/>
            <person name="Lee H.Y."/>
            <person name="Koo N."/>
            <person name="Hong Y."/>
            <person name="Kim R.W."/>
            <person name="Kang W.H."/>
            <person name="Huh J.H."/>
            <person name="Kang B.C."/>
            <person name="Yang T.J."/>
            <person name="Lee Y.H."/>
            <person name="Bennetzen J.L."/>
            <person name="Choi D."/>
        </authorList>
    </citation>
    <scope>NUCLEOTIDE SEQUENCE [LARGE SCALE GENOMIC DNA]</scope>
    <source>
        <strain evidence="3">cv. CM334</strain>
    </source>
</reference>
<organism evidence="2 3">
    <name type="scientific">Capsicum annuum</name>
    <name type="common">Capsicum pepper</name>
    <dbReference type="NCBI Taxonomy" id="4072"/>
    <lineage>
        <taxon>Eukaryota</taxon>
        <taxon>Viridiplantae</taxon>
        <taxon>Streptophyta</taxon>
        <taxon>Embryophyta</taxon>
        <taxon>Tracheophyta</taxon>
        <taxon>Spermatophyta</taxon>
        <taxon>Magnoliopsida</taxon>
        <taxon>eudicotyledons</taxon>
        <taxon>Gunneridae</taxon>
        <taxon>Pentapetalae</taxon>
        <taxon>asterids</taxon>
        <taxon>lamiids</taxon>
        <taxon>Solanales</taxon>
        <taxon>Solanaceae</taxon>
        <taxon>Solanoideae</taxon>
        <taxon>Capsiceae</taxon>
        <taxon>Capsicum</taxon>
    </lineage>
</organism>